<dbReference type="SUPFAM" id="SSF53335">
    <property type="entry name" value="S-adenosyl-L-methionine-dependent methyltransferases"/>
    <property type="match status" value="1"/>
</dbReference>
<dbReference type="GO" id="GO:0008168">
    <property type="term" value="F:methyltransferase activity"/>
    <property type="evidence" value="ECO:0007669"/>
    <property type="project" value="UniProtKB-KW"/>
</dbReference>
<protein>
    <submittedName>
        <fullName evidence="1">Class I SAM-dependent methyltransferase</fullName>
    </submittedName>
</protein>
<dbReference type="Gene3D" id="3.40.50.150">
    <property type="entry name" value="Vaccinia Virus protein VP39"/>
    <property type="match status" value="1"/>
</dbReference>
<sequence>MYEKDILGLSRHIGDKHHRAYIGPPDEYDLVSAMSFNLLTASGLRQHHRLLDIGCGSLRLGRLLIPYLNAENYIGLEPNEWLVQDGLRYELGDSLVALRKPLFLFDTGLDDLESGVRFDYAIAQSIFSHTAPDLLERWISDVSHRLLDTGVLFATVIEGASPCGGSGWVYPECVEYPLAVVEELAQRYGLSFKTLDWFHPRQTWCAFYKPSYNVGLLDGGAPSWNRFGRLREESAG</sequence>
<dbReference type="InterPro" id="IPR029063">
    <property type="entry name" value="SAM-dependent_MTases_sf"/>
</dbReference>
<evidence type="ECO:0000313" key="2">
    <source>
        <dbReference type="Proteomes" id="UP001143304"/>
    </source>
</evidence>
<keyword evidence="1" id="KW-0808">Transferase</keyword>
<name>A0ABT3T5U3_9GAMM</name>
<dbReference type="PANTHER" id="PTHR37886">
    <property type="entry name" value="S-ADENOSYL-L-METHIONINE-DEPENDENT METHYLTRANSFERASES SUPERFAMILY PROTEIN"/>
    <property type="match status" value="1"/>
</dbReference>
<dbReference type="Proteomes" id="UP001143304">
    <property type="component" value="Unassembled WGS sequence"/>
</dbReference>
<keyword evidence="2" id="KW-1185">Reference proteome</keyword>
<comment type="caution">
    <text evidence="1">The sequence shown here is derived from an EMBL/GenBank/DDBJ whole genome shotgun (WGS) entry which is preliminary data.</text>
</comment>
<evidence type="ECO:0000313" key="1">
    <source>
        <dbReference type="EMBL" id="MCX2977550.1"/>
    </source>
</evidence>
<dbReference type="PANTHER" id="PTHR37886:SF1">
    <property type="entry name" value="S-ADENOSYL-L-METHIONINE-DEPENDENT METHYLTRANSFERASES SUPERFAMILY PROTEIN"/>
    <property type="match status" value="1"/>
</dbReference>
<gene>
    <name evidence="1" type="ORF">EYC82_09315</name>
</gene>
<dbReference type="EMBL" id="SHNO01000001">
    <property type="protein sequence ID" value="MCX2977550.1"/>
    <property type="molecule type" value="Genomic_DNA"/>
</dbReference>
<proteinExistence type="predicted"/>
<dbReference type="GO" id="GO:0032259">
    <property type="term" value="P:methylation"/>
    <property type="evidence" value="ECO:0007669"/>
    <property type="project" value="UniProtKB-KW"/>
</dbReference>
<keyword evidence="1" id="KW-0489">Methyltransferase</keyword>
<reference evidence="1" key="1">
    <citation type="submission" date="2019-02" db="EMBL/GenBank/DDBJ databases">
        <authorList>
            <person name="Li S.-H."/>
        </authorList>
    </citation>
    <scope>NUCLEOTIDE SEQUENCE</scope>
    <source>
        <strain evidence="1">IMCC11814</strain>
    </source>
</reference>
<accession>A0ABT3T5U3</accession>
<dbReference type="RefSeq" id="WP_279249265.1">
    <property type="nucleotide sequence ID" value="NZ_SHNO01000001.1"/>
</dbReference>
<organism evidence="1 2">
    <name type="scientific">Candidatus Marimicrobium litorale</name>
    <dbReference type="NCBI Taxonomy" id="2518991"/>
    <lineage>
        <taxon>Bacteria</taxon>
        <taxon>Pseudomonadati</taxon>
        <taxon>Pseudomonadota</taxon>
        <taxon>Gammaproteobacteria</taxon>
        <taxon>Cellvibrionales</taxon>
        <taxon>Halieaceae</taxon>
        <taxon>Marimicrobium</taxon>
    </lineage>
</organism>
<dbReference type="CDD" id="cd02440">
    <property type="entry name" value="AdoMet_MTases"/>
    <property type="match status" value="1"/>
</dbReference>